<sequence length="154" mass="17163">MAEICSESTSISVPPFLERTKVRNTRVKLDLSPPDPLTKPNNDNSVAKILREKVFKFPEAAIAKIKSTVNSTPASNGSKLFSTFQSLGAHIWRHATRARELNPEDYTVFTIFIDCRKRVNPAMPESYFGNLIQAIFTVLPAGLLSGKPRKAFKL</sequence>
<dbReference type="PANTHER" id="PTHR31896:SF76">
    <property type="entry name" value="BAHD ACYLTRANSFERASE DCR"/>
    <property type="match status" value="1"/>
</dbReference>
<name>A0AAV0J1E7_9ROSI</name>
<comment type="caution">
    <text evidence="2">The sequence shown here is derived from an EMBL/GenBank/DDBJ whole genome shotgun (WGS) entry which is preliminary data.</text>
</comment>
<evidence type="ECO:0000256" key="1">
    <source>
        <dbReference type="ARBA" id="ARBA00022679"/>
    </source>
</evidence>
<keyword evidence="3" id="KW-1185">Reference proteome</keyword>
<dbReference type="Gene3D" id="3.30.559.10">
    <property type="entry name" value="Chloramphenicol acetyltransferase-like domain"/>
    <property type="match status" value="1"/>
</dbReference>
<dbReference type="InterPro" id="IPR023213">
    <property type="entry name" value="CAT-like_dom_sf"/>
</dbReference>
<keyword evidence="1" id="KW-0808">Transferase</keyword>
<evidence type="ECO:0000313" key="3">
    <source>
        <dbReference type="Proteomes" id="UP001154282"/>
    </source>
</evidence>
<dbReference type="InterPro" id="IPR051283">
    <property type="entry name" value="Sec_Metabolite_Acyltrans"/>
</dbReference>
<protein>
    <submittedName>
        <fullName evidence="2">Uncharacterized protein</fullName>
    </submittedName>
</protein>
<dbReference type="GO" id="GO:0016740">
    <property type="term" value="F:transferase activity"/>
    <property type="evidence" value="ECO:0007669"/>
    <property type="project" value="UniProtKB-KW"/>
</dbReference>
<gene>
    <name evidence="2" type="ORF">LITE_LOCUS11950</name>
</gene>
<evidence type="ECO:0000313" key="2">
    <source>
        <dbReference type="EMBL" id="CAI0403240.1"/>
    </source>
</evidence>
<dbReference type="PANTHER" id="PTHR31896">
    <property type="entry name" value="FAMILY REGULATORY PROTEIN, PUTATIVE (AFU_ORTHOLOGUE AFUA_3G14730)-RELATED"/>
    <property type="match status" value="1"/>
</dbReference>
<accession>A0AAV0J1E7</accession>
<proteinExistence type="predicted"/>
<dbReference type="Proteomes" id="UP001154282">
    <property type="component" value="Unassembled WGS sequence"/>
</dbReference>
<dbReference type="EMBL" id="CAMGYJ010000004">
    <property type="protein sequence ID" value="CAI0403240.1"/>
    <property type="molecule type" value="Genomic_DNA"/>
</dbReference>
<reference evidence="2" key="1">
    <citation type="submission" date="2022-08" db="EMBL/GenBank/DDBJ databases">
        <authorList>
            <person name="Gutierrez-Valencia J."/>
        </authorList>
    </citation>
    <scope>NUCLEOTIDE SEQUENCE</scope>
</reference>
<dbReference type="AlphaFoldDB" id="A0AAV0J1E7"/>
<dbReference type="Pfam" id="PF02458">
    <property type="entry name" value="Transferase"/>
    <property type="match status" value="1"/>
</dbReference>
<organism evidence="2 3">
    <name type="scientific">Linum tenue</name>
    <dbReference type="NCBI Taxonomy" id="586396"/>
    <lineage>
        <taxon>Eukaryota</taxon>
        <taxon>Viridiplantae</taxon>
        <taxon>Streptophyta</taxon>
        <taxon>Embryophyta</taxon>
        <taxon>Tracheophyta</taxon>
        <taxon>Spermatophyta</taxon>
        <taxon>Magnoliopsida</taxon>
        <taxon>eudicotyledons</taxon>
        <taxon>Gunneridae</taxon>
        <taxon>Pentapetalae</taxon>
        <taxon>rosids</taxon>
        <taxon>fabids</taxon>
        <taxon>Malpighiales</taxon>
        <taxon>Linaceae</taxon>
        <taxon>Linum</taxon>
    </lineage>
</organism>